<dbReference type="InterPro" id="IPR051396">
    <property type="entry name" value="Bact_Antivir_Def_Nuclease"/>
</dbReference>
<feature type="domain" description="AAA+ ATPase" evidence="2">
    <location>
        <begin position="28"/>
        <end position="316"/>
    </location>
</feature>
<dbReference type="PANTHER" id="PTHR43581">
    <property type="entry name" value="ATP/GTP PHOSPHATASE"/>
    <property type="match status" value="1"/>
</dbReference>
<keyword evidence="4" id="KW-1185">Reference proteome</keyword>
<evidence type="ECO:0000313" key="4">
    <source>
        <dbReference type="Proteomes" id="UP001216907"/>
    </source>
</evidence>
<evidence type="ECO:0000256" key="1">
    <source>
        <dbReference type="SAM" id="MobiDB-lite"/>
    </source>
</evidence>
<evidence type="ECO:0000313" key="3">
    <source>
        <dbReference type="EMBL" id="MDG3007633.1"/>
    </source>
</evidence>
<dbReference type="SUPFAM" id="SSF52540">
    <property type="entry name" value="P-loop containing nucleoside triphosphate hydrolases"/>
    <property type="match status" value="1"/>
</dbReference>
<dbReference type="SMART" id="SM00382">
    <property type="entry name" value="AAA"/>
    <property type="match status" value="1"/>
</dbReference>
<sequence>MFLQRLVLENVRAIESLDLSFAAVDAPVRKWTLMLGQNGCGKSTVLKAVALLLAGSEALPELIGDPDSWIRLKADRCRMAADLVTAEGETRHVELSLKRGDHIRRIFEDNKESLDRLDRALAHAARNYLVVGYGVSRRLGDPGGSSSEVFTHPRSRSVATMFSNDATLSPLETWAIALDYERGEEGLKIVRSTLDDLLPDVSFERIDKSARKLLFRTPDGVLPLDQLSDGYQNAAGWCGDLLYRILRIFEDYKNPLSARGLLLIDEMDLHLHPVWKRRLVDYLSSKLPNFQILATTHSALTVHQAGPGELFVLKRDAEHAPPTLHAFEGEPRKLMLHQLLISPIFGLETADSRSVEQTRAEFQGLRDKPRNRLTTAERARLPELERELLALPDWDAAKPEEAQRRELLEDIRLALRDDVDRKPGREGRPKRGAATKPPGTKAKTKPRPGKS</sequence>
<proteinExistence type="predicted"/>
<dbReference type="InterPro" id="IPR003593">
    <property type="entry name" value="AAA+_ATPase"/>
</dbReference>
<feature type="compositionally biased region" description="Basic and acidic residues" evidence="1">
    <location>
        <begin position="412"/>
        <end position="429"/>
    </location>
</feature>
<comment type="caution">
    <text evidence="3">The sequence shown here is derived from an EMBL/GenBank/DDBJ whole genome shotgun (WGS) entry which is preliminary data.</text>
</comment>
<dbReference type="Pfam" id="PF13476">
    <property type="entry name" value="AAA_23"/>
    <property type="match status" value="1"/>
</dbReference>
<name>A0ABT6FJV1_9BACT</name>
<dbReference type="Proteomes" id="UP001216907">
    <property type="component" value="Unassembled WGS sequence"/>
</dbReference>
<dbReference type="InterPro" id="IPR003959">
    <property type="entry name" value="ATPase_AAA_core"/>
</dbReference>
<dbReference type="Gene3D" id="3.40.50.300">
    <property type="entry name" value="P-loop containing nucleotide triphosphate hydrolases"/>
    <property type="match status" value="2"/>
</dbReference>
<organism evidence="3 4">
    <name type="scientific">Paludisphaera mucosa</name>
    <dbReference type="NCBI Taxonomy" id="3030827"/>
    <lineage>
        <taxon>Bacteria</taxon>
        <taxon>Pseudomonadati</taxon>
        <taxon>Planctomycetota</taxon>
        <taxon>Planctomycetia</taxon>
        <taxon>Isosphaerales</taxon>
        <taxon>Isosphaeraceae</taxon>
        <taxon>Paludisphaera</taxon>
    </lineage>
</organism>
<gene>
    <name evidence="3" type="ORF">PZE19_28040</name>
</gene>
<dbReference type="RefSeq" id="WP_277863907.1">
    <property type="nucleotide sequence ID" value="NZ_JARRAG010000002.1"/>
</dbReference>
<dbReference type="Pfam" id="PF13304">
    <property type="entry name" value="AAA_21"/>
    <property type="match status" value="1"/>
</dbReference>
<dbReference type="InterPro" id="IPR038729">
    <property type="entry name" value="Rad50/SbcC_AAA"/>
</dbReference>
<dbReference type="EMBL" id="JARRAG010000002">
    <property type="protein sequence ID" value="MDG3007633.1"/>
    <property type="molecule type" value="Genomic_DNA"/>
</dbReference>
<dbReference type="PANTHER" id="PTHR43581:SF2">
    <property type="entry name" value="EXCINUCLEASE ATPASE SUBUNIT"/>
    <property type="match status" value="1"/>
</dbReference>
<feature type="compositionally biased region" description="Basic residues" evidence="1">
    <location>
        <begin position="442"/>
        <end position="451"/>
    </location>
</feature>
<evidence type="ECO:0000259" key="2">
    <source>
        <dbReference type="SMART" id="SM00382"/>
    </source>
</evidence>
<protein>
    <submittedName>
        <fullName evidence="3">AAA family ATPase</fullName>
    </submittedName>
</protein>
<reference evidence="3 4" key="1">
    <citation type="submission" date="2023-03" db="EMBL/GenBank/DDBJ databases">
        <title>Paludisphaera mucosa sp. nov. a novel planctomycete from northern fen.</title>
        <authorList>
            <person name="Ivanova A."/>
        </authorList>
    </citation>
    <scope>NUCLEOTIDE SEQUENCE [LARGE SCALE GENOMIC DNA]</scope>
    <source>
        <strain evidence="3 4">Pla2</strain>
    </source>
</reference>
<dbReference type="InterPro" id="IPR027417">
    <property type="entry name" value="P-loop_NTPase"/>
</dbReference>
<accession>A0ABT6FJV1</accession>
<feature type="region of interest" description="Disordered" evidence="1">
    <location>
        <begin position="412"/>
        <end position="451"/>
    </location>
</feature>